<dbReference type="SMART" id="SM01012">
    <property type="entry name" value="ANTAR"/>
    <property type="match status" value="1"/>
</dbReference>
<dbReference type="Gene3D" id="3.30.450.40">
    <property type="match status" value="1"/>
</dbReference>
<evidence type="ECO:0000256" key="1">
    <source>
        <dbReference type="ARBA" id="ARBA00022679"/>
    </source>
</evidence>
<dbReference type="GO" id="GO:0016301">
    <property type="term" value="F:kinase activity"/>
    <property type="evidence" value="ECO:0007669"/>
    <property type="project" value="UniProtKB-KW"/>
</dbReference>
<dbReference type="SUPFAM" id="SSF55781">
    <property type="entry name" value="GAF domain-like"/>
    <property type="match status" value="1"/>
</dbReference>
<keyword evidence="4" id="KW-0804">Transcription</keyword>
<dbReference type="EMBL" id="AXNT01000074">
    <property type="protein sequence ID" value="KGM01949.1"/>
    <property type="molecule type" value="Genomic_DNA"/>
</dbReference>
<dbReference type="InterPro" id="IPR012074">
    <property type="entry name" value="GAF_ANTAR"/>
</dbReference>
<dbReference type="Gene3D" id="1.10.10.10">
    <property type="entry name" value="Winged helix-like DNA-binding domain superfamily/Winged helix DNA-binding domain"/>
    <property type="match status" value="1"/>
</dbReference>
<dbReference type="InterPro" id="IPR011006">
    <property type="entry name" value="CheY-like_superfamily"/>
</dbReference>
<evidence type="ECO:0000313" key="8">
    <source>
        <dbReference type="Proteomes" id="UP000029833"/>
    </source>
</evidence>
<dbReference type="GO" id="GO:0003723">
    <property type="term" value="F:RNA binding"/>
    <property type="evidence" value="ECO:0007669"/>
    <property type="project" value="InterPro"/>
</dbReference>
<evidence type="ECO:0000256" key="3">
    <source>
        <dbReference type="ARBA" id="ARBA00023015"/>
    </source>
</evidence>
<dbReference type="PROSITE" id="PS50921">
    <property type="entry name" value="ANTAR"/>
    <property type="match status" value="1"/>
</dbReference>
<dbReference type="SUPFAM" id="SSF52172">
    <property type="entry name" value="CheY-like"/>
    <property type="match status" value="1"/>
</dbReference>
<sequence>MDRLAERAEAIIELQELVLATASVEEFTTAVARAAEHHIADGSHVGITLRRRGHSTGVASSDERAARCDEVEYTAGEGPCLAAIETGERIVVHEITTEQRWPAWREVAEEAGFRSAAALPRKVADDVAIALNLYSEAPAAWDAEALARAETYADELARTLRLLLRSAAQAQVNDDLKAALASRAIIDQAMGVIMAQNRCSADEAFQILRGASQNRNVKLRDVAAALIEGITGIPAVEPAEFAPRSTAPDARRAQPTTSPPR</sequence>
<dbReference type="Pfam" id="PF13185">
    <property type="entry name" value="GAF_2"/>
    <property type="match status" value="1"/>
</dbReference>
<keyword evidence="2" id="KW-0418">Kinase</keyword>
<dbReference type="SMART" id="SM00065">
    <property type="entry name" value="GAF"/>
    <property type="match status" value="1"/>
</dbReference>
<name>A0A0A0B828_9CELL</name>
<evidence type="ECO:0000256" key="2">
    <source>
        <dbReference type="ARBA" id="ARBA00022777"/>
    </source>
</evidence>
<keyword evidence="8" id="KW-1185">Reference proteome</keyword>
<dbReference type="InterPro" id="IPR003018">
    <property type="entry name" value="GAF"/>
</dbReference>
<feature type="domain" description="ANTAR" evidence="6">
    <location>
        <begin position="166"/>
        <end position="227"/>
    </location>
</feature>
<keyword evidence="1" id="KW-0808">Transferase</keyword>
<gene>
    <name evidence="7" type="ORF">Q760_16285</name>
</gene>
<comment type="caution">
    <text evidence="7">The sequence shown here is derived from an EMBL/GenBank/DDBJ whole genome shotgun (WGS) entry which is preliminary data.</text>
</comment>
<feature type="region of interest" description="Disordered" evidence="5">
    <location>
        <begin position="239"/>
        <end position="261"/>
    </location>
</feature>
<dbReference type="AlphaFoldDB" id="A0A0A0B828"/>
<evidence type="ECO:0000259" key="6">
    <source>
        <dbReference type="PROSITE" id="PS50921"/>
    </source>
</evidence>
<dbReference type="InterPro" id="IPR036388">
    <property type="entry name" value="WH-like_DNA-bd_sf"/>
</dbReference>
<protein>
    <submittedName>
        <fullName evidence="7">Transcription antitermination regulator</fullName>
    </submittedName>
</protein>
<keyword evidence="3" id="KW-0805">Transcription regulation</keyword>
<dbReference type="STRING" id="1408250.Q760_16285"/>
<evidence type="ECO:0000256" key="4">
    <source>
        <dbReference type="ARBA" id="ARBA00023163"/>
    </source>
</evidence>
<accession>A0A0A0B828</accession>
<evidence type="ECO:0000313" key="7">
    <source>
        <dbReference type="EMBL" id="KGM01949.1"/>
    </source>
</evidence>
<proteinExistence type="predicted"/>
<dbReference type="PIRSF" id="PIRSF036625">
    <property type="entry name" value="GAF_ANTAR"/>
    <property type="match status" value="1"/>
</dbReference>
<dbReference type="InterPro" id="IPR029016">
    <property type="entry name" value="GAF-like_dom_sf"/>
</dbReference>
<dbReference type="Pfam" id="PF03861">
    <property type="entry name" value="ANTAR"/>
    <property type="match status" value="1"/>
</dbReference>
<reference evidence="7 8" key="1">
    <citation type="submission" date="2013-10" db="EMBL/GenBank/DDBJ databases">
        <authorList>
            <person name="Wang G."/>
            <person name="Zhuang W."/>
        </authorList>
    </citation>
    <scope>NUCLEOTIDE SEQUENCE [LARGE SCALE GENOMIC DNA]</scope>
    <source>
        <strain evidence="7 8">DSM 20118</strain>
    </source>
</reference>
<dbReference type="Proteomes" id="UP000029833">
    <property type="component" value="Unassembled WGS sequence"/>
</dbReference>
<organism evidence="7 8">
    <name type="scientific">Cellulomonas cellasea DSM 20118</name>
    <dbReference type="NCBI Taxonomy" id="1408250"/>
    <lineage>
        <taxon>Bacteria</taxon>
        <taxon>Bacillati</taxon>
        <taxon>Actinomycetota</taxon>
        <taxon>Actinomycetes</taxon>
        <taxon>Micrococcales</taxon>
        <taxon>Cellulomonadaceae</taxon>
        <taxon>Cellulomonas</taxon>
    </lineage>
</organism>
<evidence type="ECO:0000256" key="5">
    <source>
        <dbReference type="SAM" id="MobiDB-lite"/>
    </source>
</evidence>
<dbReference type="InterPro" id="IPR005561">
    <property type="entry name" value="ANTAR"/>
</dbReference>